<feature type="transmembrane region" description="Helical" evidence="1">
    <location>
        <begin position="7"/>
        <end position="24"/>
    </location>
</feature>
<gene>
    <name evidence="2" type="ORF">C943_00568</name>
</gene>
<feature type="transmembrane region" description="Helical" evidence="1">
    <location>
        <begin position="141"/>
        <end position="166"/>
    </location>
</feature>
<reference evidence="2" key="1">
    <citation type="submission" date="2013-01" db="EMBL/GenBank/DDBJ databases">
        <title>Genome assembly of Mariniradius saccharolyticus AK6.</title>
        <authorList>
            <person name="Vaidya B."/>
            <person name="Khatri I."/>
            <person name="Tanuku N.R.S."/>
            <person name="Subramanian S."/>
            <person name="Pinnaka A."/>
        </authorList>
    </citation>
    <scope>NUCLEOTIDE SEQUENCE [LARGE SCALE GENOMIC DNA]</scope>
    <source>
        <strain evidence="2">AK6</strain>
    </source>
</reference>
<keyword evidence="1" id="KW-0472">Membrane</keyword>
<dbReference type="PANTHER" id="PTHR33802">
    <property type="entry name" value="SI:CH211-161H7.5-RELATED"/>
    <property type="match status" value="1"/>
</dbReference>
<dbReference type="STRING" id="1239962.C943_00568"/>
<feature type="transmembrane region" description="Helical" evidence="1">
    <location>
        <begin position="227"/>
        <end position="247"/>
    </location>
</feature>
<feature type="transmembrane region" description="Helical" evidence="1">
    <location>
        <begin position="80"/>
        <end position="101"/>
    </location>
</feature>
<protein>
    <recommendedName>
        <fullName evidence="4">Tryptophan-rich sensory protein</fullName>
    </recommendedName>
</protein>
<keyword evidence="1" id="KW-0812">Transmembrane</keyword>
<dbReference type="InterPro" id="IPR038330">
    <property type="entry name" value="TspO/MBR-related_sf"/>
</dbReference>
<dbReference type="PANTHER" id="PTHR33802:SF1">
    <property type="entry name" value="XK-RELATED PROTEIN"/>
    <property type="match status" value="1"/>
</dbReference>
<feature type="transmembrane region" description="Helical" evidence="1">
    <location>
        <begin position="178"/>
        <end position="197"/>
    </location>
</feature>
<dbReference type="Proteomes" id="UP000010953">
    <property type="component" value="Unassembled WGS sequence"/>
</dbReference>
<evidence type="ECO:0000256" key="1">
    <source>
        <dbReference type="SAM" id="Phobius"/>
    </source>
</evidence>
<keyword evidence="3" id="KW-1185">Reference proteome</keyword>
<dbReference type="OrthoDB" id="5189031at2"/>
<feature type="transmembrane region" description="Helical" evidence="1">
    <location>
        <begin position="107"/>
        <end position="129"/>
    </location>
</feature>
<dbReference type="InParanoid" id="M7X799"/>
<keyword evidence="1" id="KW-1133">Transmembrane helix</keyword>
<evidence type="ECO:0000313" key="2">
    <source>
        <dbReference type="EMBL" id="EMS33290.1"/>
    </source>
</evidence>
<dbReference type="AlphaFoldDB" id="M7X799"/>
<accession>M7X799</accession>
<sequence>MRNVSLYLFNWLTFGATLYFNYLYGSGAAGVKSVGEISNQYPTLITPAGFTFSIWGLIYLLLLGYLIYQGWTLLRKSPEKSLLPSGIWFGISNLLNLAWIVTWCNEWLYLSAIVIIGLLVSLLVLGHRLQIGSKNNSISQYLWIATPIAVYTGWVTVATLVNVSVLVYDLGILTSGPAVWTLAMLAIASGIYLYLLFKQNIAQATWVGVWAFSGIAANNWGGETMVAYGALALALALALAIIVRFFLAKQLDKNLETL</sequence>
<proteinExistence type="predicted"/>
<name>M7X799_9BACT</name>
<feature type="transmembrane region" description="Helical" evidence="1">
    <location>
        <begin position="44"/>
        <end position="68"/>
    </location>
</feature>
<organism evidence="2 3">
    <name type="scientific">Mariniradius saccharolyticus AK6</name>
    <dbReference type="NCBI Taxonomy" id="1239962"/>
    <lineage>
        <taxon>Bacteria</taxon>
        <taxon>Pseudomonadati</taxon>
        <taxon>Bacteroidota</taxon>
        <taxon>Cytophagia</taxon>
        <taxon>Cytophagales</taxon>
        <taxon>Cyclobacteriaceae</taxon>
        <taxon>Mariniradius</taxon>
    </lineage>
</organism>
<comment type="caution">
    <text evidence="2">The sequence shown here is derived from an EMBL/GenBank/DDBJ whole genome shotgun (WGS) entry which is preliminary data.</text>
</comment>
<dbReference type="eggNOG" id="COG0474">
    <property type="taxonomic scope" value="Bacteria"/>
</dbReference>
<dbReference type="EMBL" id="AMZY02000010">
    <property type="protein sequence ID" value="EMS33290.1"/>
    <property type="molecule type" value="Genomic_DNA"/>
</dbReference>
<evidence type="ECO:0008006" key="4">
    <source>
        <dbReference type="Google" id="ProtNLM"/>
    </source>
</evidence>
<dbReference type="RefSeq" id="WP_008627563.1">
    <property type="nucleotide sequence ID" value="NZ_AMZY02000010.1"/>
</dbReference>
<dbReference type="Gene3D" id="1.20.1260.100">
    <property type="entry name" value="TspO/MBR protein"/>
    <property type="match status" value="1"/>
</dbReference>
<evidence type="ECO:0000313" key="3">
    <source>
        <dbReference type="Proteomes" id="UP000010953"/>
    </source>
</evidence>
<feature type="transmembrane region" description="Helical" evidence="1">
    <location>
        <begin position="204"/>
        <end position="221"/>
    </location>
</feature>